<evidence type="ECO:0000256" key="2">
    <source>
        <dbReference type="ARBA" id="ARBA00022475"/>
    </source>
</evidence>
<feature type="transmembrane region" description="Helical" evidence="6">
    <location>
        <begin position="407"/>
        <end position="425"/>
    </location>
</feature>
<feature type="transmembrane region" description="Helical" evidence="6">
    <location>
        <begin position="228"/>
        <end position="251"/>
    </location>
</feature>
<keyword evidence="4 6" id="KW-1133">Transmembrane helix</keyword>
<dbReference type="PIRSF" id="PIRSF006060">
    <property type="entry name" value="AA_transporter"/>
    <property type="match status" value="1"/>
</dbReference>
<dbReference type="InterPro" id="IPR002293">
    <property type="entry name" value="AA/rel_permease1"/>
</dbReference>
<dbReference type="AlphaFoldDB" id="U4TRF7"/>
<protein>
    <recommendedName>
        <fullName evidence="9">Amino acid permease</fullName>
    </recommendedName>
</protein>
<sequence>MATETNKKNELGFWSIILLGINGIIGSGIFLLPNQAAKMVGTASIFVLIFDALLVFAIAVCFAKAATYFDENGGPYLYAQDAFGGFVGFEVGFVTWAIRIIAEATMAVAFTTALGSIWPFAATVVGKDVVAATLIILLAIMNIAGVRVSKVVNNIITVSKLIPLVLFIAVCIWFIKGGNFTPLFPGGHYTSGTFGPAAVTMFYAFTGFEGVVVAAGDMRDPERNLPKALIIVMLTVLAFYILIQVVCIGVLGTTTLAKSATPIQAAFGRVAGGFGSALVEAGTLLSTGGLLVASSYITPRSGVALADHGMMPPALAKVNKKDGPWVSIIVSSTIGLLIAVSGTFNYLAQISAISRFAQYIPTCLAVIVFIKTKKGVPSNFHLPLGPVIPLVAIIVSIWLLFQVTFQQIAWGLGALVVAVPFYFLMAHNKKRREEAA</sequence>
<keyword evidence="8" id="KW-1185">Reference proteome</keyword>
<dbReference type="Proteomes" id="UP000030647">
    <property type="component" value="Unassembled WGS sequence"/>
</dbReference>
<dbReference type="GO" id="GO:0022857">
    <property type="term" value="F:transmembrane transporter activity"/>
    <property type="evidence" value="ECO:0007669"/>
    <property type="project" value="InterPro"/>
</dbReference>
<dbReference type="HOGENOM" id="CLU_007946_15_12_9"/>
<keyword evidence="3 6" id="KW-0812">Transmembrane</keyword>
<dbReference type="EMBL" id="KI271605">
    <property type="protein sequence ID" value="ERL64087.1"/>
    <property type="molecule type" value="Genomic_DNA"/>
</dbReference>
<feature type="transmembrane region" description="Helical" evidence="6">
    <location>
        <begin position="155"/>
        <end position="175"/>
    </location>
</feature>
<dbReference type="Pfam" id="PF13520">
    <property type="entry name" value="AA_permease_2"/>
    <property type="match status" value="1"/>
</dbReference>
<evidence type="ECO:0000256" key="3">
    <source>
        <dbReference type="ARBA" id="ARBA00022692"/>
    </source>
</evidence>
<feature type="transmembrane region" description="Helical" evidence="6">
    <location>
        <begin position="325"/>
        <end position="346"/>
    </location>
</feature>
<feature type="transmembrane region" description="Helical" evidence="6">
    <location>
        <begin position="77"/>
        <end position="98"/>
    </location>
</feature>
<dbReference type="STRING" id="1231336.L248_1620"/>
<evidence type="ECO:0000313" key="7">
    <source>
        <dbReference type="EMBL" id="ERL64087.1"/>
    </source>
</evidence>
<evidence type="ECO:0000256" key="4">
    <source>
        <dbReference type="ARBA" id="ARBA00022989"/>
    </source>
</evidence>
<evidence type="ECO:0000256" key="6">
    <source>
        <dbReference type="SAM" id="Phobius"/>
    </source>
</evidence>
<feature type="transmembrane region" description="Helical" evidence="6">
    <location>
        <begin position="195"/>
        <end position="216"/>
    </location>
</feature>
<feature type="transmembrane region" description="Helical" evidence="6">
    <location>
        <begin position="12"/>
        <end position="33"/>
    </location>
</feature>
<keyword evidence="5 6" id="KW-0472">Membrane</keyword>
<evidence type="ECO:0008006" key="9">
    <source>
        <dbReference type="Google" id="ProtNLM"/>
    </source>
</evidence>
<proteinExistence type="predicted"/>
<name>U4TRF7_9LACO</name>
<dbReference type="PANTHER" id="PTHR42770:SF18">
    <property type="entry name" value="ARGININE_AGMATINE ANTIPORTER"/>
    <property type="match status" value="1"/>
</dbReference>
<dbReference type="GO" id="GO:0005886">
    <property type="term" value="C:plasma membrane"/>
    <property type="evidence" value="ECO:0007669"/>
    <property type="project" value="UniProtKB-SubCell"/>
</dbReference>
<evidence type="ECO:0000256" key="1">
    <source>
        <dbReference type="ARBA" id="ARBA00004651"/>
    </source>
</evidence>
<reference evidence="8" key="1">
    <citation type="journal article" date="2013" name="Genome Announc.">
        <title>Whole-Genome Sequencing of Lactobacillus shenzhenensis Strain LY-73T.</title>
        <authorList>
            <person name="Lin Z."/>
            <person name="Liu Z."/>
            <person name="Yang R."/>
            <person name="Zou Y."/>
            <person name="Wan D."/>
            <person name="Chen J."/>
            <person name="Guo M."/>
            <person name="Zhao J."/>
            <person name="Fang C."/>
            <person name="Yang R."/>
            <person name="Liu F."/>
        </authorList>
    </citation>
    <scope>NUCLEOTIDE SEQUENCE [LARGE SCALE GENOMIC DNA]</scope>
    <source>
        <strain evidence="8">LY-73</strain>
    </source>
</reference>
<gene>
    <name evidence="7" type="ORF">L248_1620</name>
</gene>
<feature type="transmembrane region" description="Helical" evidence="6">
    <location>
        <begin position="129"/>
        <end position="148"/>
    </location>
</feature>
<keyword evidence="2" id="KW-1003">Cell membrane</keyword>
<feature type="transmembrane region" description="Helical" evidence="6">
    <location>
        <begin position="382"/>
        <end position="401"/>
    </location>
</feature>
<evidence type="ECO:0000313" key="8">
    <source>
        <dbReference type="Proteomes" id="UP000030647"/>
    </source>
</evidence>
<dbReference type="Gene3D" id="1.20.1740.10">
    <property type="entry name" value="Amino acid/polyamine transporter I"/>
    <property type="match status" value="1"/>
</dbReference>
<comment type="subcellular location">
    <subcellularLocation>
        <location evidence="1">Cell membrane</location>
        <topology evidence="1">Multi-pass membrane protein</topology>
    </subcellularLocation>
</comment>
<dbReference type="PANTHER" id="PTHR42770">
    <property type="entry name" value="AMINO ACID TRANSPORTER-RELATED"/>
    <property type="match status" value="1"/>
</dbReference>
<evidence type="ECO:0000256" key="5">
    <source>
        <dbReference type="ARBA" id="ARBA00023136"/>
    </source>
</evidence>
<organism evidence="7 8">
    <name type="scientific">Schleiferilactobacillus shenzhenensis LY-73</name>
    <dbReference type="NCBI Taxonomy" id="1231336"/>
    <lineage>
        <taxon>Bacteria</taxon>
        <taxon>Bacillati</taxon>
        <taxon>Bacillota</taxon>
        <taxon>Bacilli</taxon>
        <taxon>Lactobacillales</taxon>
        <taxon>Lactobacillaceae</taxon>
        <taxon>Schleiferilactobacillus</taxon>
    </lineage>
</organism>
<dbReference type="eggNOG" id="COG0531">
    <property type="taxonomic scope" value="Bacteria"/>
</dbReference>
<dbReference type="OrthoDB" id="3181223at2"/>
<accession>U4TRF7</accession>
<dbReference type="InterPro" id="IPR050367">
    <property type="entry name" value="APC_superfamily"/>
</dbReference>
<dbReference type="RefSeq" id="WP_022530627.1">
    <property type="nucleotide sequence ID" value="NZ_KI271605.1"/>
</dbReference>
<feature type="transmembrane region" description="Helical" evidence="6">
    <location>
        <begin position="45"/>
        <end position="65"/>
    </location>
</feature>
<feature type="transmembrane region" description="Helical" evidence="6">
    <location>
        <begin position="105"/>
        <end position="123"/>
    </location>
</feature>